<feature type="region of interest" description="Disordered" evidence="1">
    <location>
        <begin position="28"/>
        <end position="65"/>
    </location>
</feature>
<protein>
    <submittedName>
        <fullName evidence="3">Uncharacterized protein</fullName>
    </submittedName>
</protein>
<dbReference type="EMBL" id="LJNI01000034">
    <property type="protein sequence ID" value="KPJ73430.1"/>
    <property type="molecule type" value="Genomic_DNA"/>
</dbReference>
<feature type="chain" id="PRO_5006640597" evidence="2">
    <location>
        <begin position="27"/>
        <end position="65"/>
    </location>
</feature>
<comment type="caution">
    <text evidence="3">The sequence shown here is derived from an EMBL/GenBank/DDBJ whole genome shotgun (WGS) entry which is preliminary data.</text>
</comment>
<organism evidence="3 4">
    <name type="scientific">candidate division TA06 bacterium DG_78</name>
    <dbReference type="NCBI Taxonomy" id="1703772"/>
    <lineage>
        <taxon>Bacteria</taxon>
        <taxon>Bacteria division TA06</taxon>
    </lineage>
</organism>
<proteinExistence type="predicted"/>
<reference evidence="3 4" key="1">
    <citation type="journal article" date="2015" name="Microbiome">
        <title>Genomic resolution of linkages in carbon, nitrogen, and sulfur cycling among widespread estuary sediment bacteria.</title>
        <authorList>
            <person name="Baker B.J."/>
            <person name="Lazar C.S."/>
            <person name="Teske A.P."/>
            <person name="Dick G.J."/>
        </authorList>
    </citation>
    <scope>NUCLEOTIDE SEQUENCE [LARGE SCALE GENOMIC DNA]</scope>
    <source>
        <strain evidence="3">DG_78</strain>
    </source>
</reference>
<keyword evidence="2" id="KW-0732">Signal</keyword>
<sequence>MKKLIAGLIIVLLLGGIFGFAPMAYADPGGGTGGNGGIPQPPPSGRTDGGASPSGGIPQPPPSGR</sequence>
<evidence type="ECO:0000256" key="1">
    <source>
        <dbReference type="SAM" id="MobiDB-lite"/>
    </source>
</evidence>
<dbReference type="AlphaFoldDB" id="A0A0S7YFK1"/>
<feature type="signal peptide" evidence="2">
    <location>
        <begin position="1"/>
        <end position="26"/>
    </location>
</feature>
<evidence type="ECO:0000313" key="4">
    <source>
        <dbReference type="Proteomes" id="UP000051012"/>
    </source>
</evidence>
<accession>A0A0S7YFK1</accession>
<dbReference type="Proteomes" id="UP000051012">
    <property type="component" value="Unassembled WGS sequence"/>
</dbReference>
<evidence type="ECO:0000313" key="3">
    <source>
        <dbReference type="EMBL" id="KPJ73430.1"/>
    </source>
</evidence>
<gene>
    <name evidence="3" type="ORF">AMJ52_03750</name>
</gene>
<name>A0A0S7YFK1_UNCT6</name>
<evidence type="ECO:0000256" key="2">
    <source>
        <dbReference type="SAM" id="SignalP"/>
    </source>
</evidence>
<feature type="compositionally biased region" description="Gly residues" evidence="1">
    <location>
        <begin position="28"/>
        <end position="37"/>
    </location>
</feature>